<dbReference type="PROSITE" id="PS50297">
    <property type="entry name" value="ANK_REP_REGION"/>
    <property type="match status" value="4"/>
</dbReference>
<sequence length="266" mass="29112">MDEKYPVHKSAKNGFLDDLKTLILSGKHDVNHATFELVRPLHEACLSGHLGCAQFLLENGANVNLANIDGATALCDACSNGNVQLVQLLLDHGALVNPPLLFSTPAHEAVYRDNWECLLLLLHHGAQVDKSDCNFGTPLHVAACKGHIKSAVVLLCAGASTNVTKTHHAPLHEAARCQDHDFVSLLLDHGADVYARNSQGLTPRQLVPSSTSLCKSLLQDWESTPRSLKHYCRLTIRTSLGPRRLKYLSHLGLPRIIVKYLEHVGL</sequence>
<protein>
    <recommendedName>
        <fullName evidence="5">SOCS box domain-containing protein</fullName>
    </recommendedName>
</protein>
<proteinExistence type="inferred from homology"/>
<evidence type="ECO:0000313" key="6">
    <source>
        <dbReference type="EMBL" id="CAL1534876.1"/>
    </source>
</evidence>
<dbReference type="Proteomes" id="UP001497497">
    <property type="component" value="Unassembled WGS sequence"/>
</dbReference>
<dbReference type="InterPro" id="IPR036770">
    <property type="entry name" value="Ankyrin_rpt-contain_sf"/>
</dbReference>
<dbReference type="InterPro" id="IPR051573">
    <property type="entry name" value="Ankyrin-SOCS_box_domain"/>
</dbReference>
<dbReference type="GO" id="GO:0045732">
    <property type="term" value="P:positive regulation of protein catabolic process"/>
    <property type="evidence" value="ECO:0007669"/>
    <property type="project" value="TreeGrafter"/>
</dbReference>
<dbReference type="SMART" id="SM00248">
    <property type="entry name" value="ANK"/>
    <property type="match status" value="6"/>
</dbReference>
<dbReference type="Gene3D" id="1.10.750.20">
    <property type="entry name" value="SOCS box"/>
    <property type="match status" value="1"/>
</dbReference>
<name>A0AAV2HRX4_LYMST</name>
<dbReference type="PANTHER" id="PTHR24136">
    <property type="entry name" value="SOWAH (DROSOPHILA) HOMOLOG"/>
    <property type="match status" value="1"/>
</dbReference>
<dbReference type="InterPro" id="IPR036036">
    <property type="entry name" value="SOCS_box-like_dom_sf"/>
</dbReference>
<dbReference type="SUPFAM" id="SSF48403">
    <property type="entry name" value="Ankyrin repeat"/>
    <property type="match status" value="1"/>
</dbReference>
<dbReference type="Gene3D" id="1.25.40.20">
    <property type="entry name" value="Ankyrin repeat-containing domain"/>
    <property type="match status" value="1"/>
</dbReference>
<feature type="repeat" description="ANK" evidence="4">
    <location>
        <begin position="134"/>
        <end position="166"/>
    </location>
</feature>
<dbReference type="GO" id="GO:0035556">
    <property type="term" value="P:intracellular signal transduction"/>
    <property type="evidence" value="ECO:0007669"/>
    <property type="project" value="InterPro"/>
</dbReference>
<dbReference type="EMBL" id="CAXITT010000185">
    <property type="protein sequence ID" value="CAL1534876.1"/>
    <property type="molecule type" value="Genomic_DNA"/>
</dbReference>
<keyword evidence="7" id="KW-1185">Reference proteome</keyword>
<comment type="similarity">
    <text evidence="1">Belongs to the ankyrin SOCS box (ASB) family.</text>
</comment>
<dbReference type="CDD" id="cd03716">
    <property type="entry name" value="SOCS_ASB_like"/>
    <property type="match status" value="1"/>
</dbReference>
<evidence type="ECO:0000256" key="2">
    <source>
        <dbReference type="ARBA" id="ARBA00022737"/>
    </source>
</evidence>
<feature type="repeat" description="ANK" evidence="4">
    <location>
        <begin position="69"/>
        <end position="97"/>
    </location>
</feature>
<comment type="caution">
    <text evidence="6">The sequence shown here is derived from an EMBL/GenBank/DDBJ whole genome shotgun (WGS) entry which is preliminary data.</text>
</comment>
<dbReference type="AlphaFoldDB" id="A0AAV2HRX4"/>
<dbReference type="PROSITE" id="PS50225">
    <property type="entry name" value="SOCS"/>
    <property type="match status" value="1"/>
</dbReference>
<dbReference type="PROSITE" id="PS50088">
    <property type="entry name" value="ANK_REPEAT"/>
    <property type="match status" value="4"/>
</dbReference>
<dbReference type="InterPro" id="IPR002110">
    <property type="entry name" value="Ankyrin_rpt"/>
</dbReference>
<evidence type="ECO:0000313" key="7">
    <source>
        <dbReference type="Proteomes" id="UP001497497"/>
    </source>
</evidence>
<evidence type="ECO:0000256" key="3">
    <source>
        <dbReference type="ARBA" id="ARBA00023043"/>
    </source>
</evidence>
<evidence type="ECO:0000259" key="5">
    <source>
        <dbReference type="PROSITE" id="PS50225"/>
    </source>
</evidence>
<dbReference type="Pfam" id="PF07525">
    <property type="entry name" value="SOCS_box"/>
    <property type="match status" value="1"/>
</dbReference>
<dbReference type="InterPro" id="IPR001496">
    <property type="entry name" value="SOCS_box"/>
</dbReference>
<evidence type="ECO:0000256" key="1">
    <source>
        <dbReference type="ARBA" id="ARBA00005949"/>
    </source>
</evidence>
<feature type="repeat" description="ANK" evidence="4">
    <location>
        <begin position="166"/>
        <end position="198"/>
    </location>
</feature>
<gene>
    <name evidence="6" type="ORF">GSLYS_00008836001</name>
</gene>
<dbReference type="PRINTS" id="PR01415">
    <property type="entry name" value="ANKYRIN"/>
</dbReference>
<evidence type="ECO:0000256" key="4">
    <source>
        <dbReference type="PROSITE-ProRule" id="PRU00023"/>
    </source>
</evidence>
<keyword evidence="2" id="KW-0677">Repeat</keyword>
<dbReference type="PANTHER" id="PTHR24136:SF53">
    <property type="entry name" value="ANKYRIN REPEAT AND SOCS BOX CONTAINING 13"/>
    <property type="match status" value="1"/>
</dbReference>
<keyword evidence="3 4" id="KW-0040">ANK repeat</keyword>
<dbReference type="SMART" id="SM00969">
    <property type="entry name" value="SOCS_box"/>
    <property type="match status" value="1"/>
</dbReference>
<dbReference type="GO" id="GO:0016567">
    <property type="term" value="P:protein ubiquitination"/>
    <property type="evidence" value="ECO:0007669"/>
    <property type="project" value="TreeGrafter"/>
</dbReference>
<reference evidence="6 7" key="1">
    <citation type="submission" date="2024-04" db="EMBL/GenBank/DDBJ databases">
        <authorList>
            <consortium name="Genoscope - CEA"/>
            <person name="William W."/>
        </authorList>
    </citation>
    <scope>NUCLEOTIDE SEQUENCE [LARGE SCALE GENOMIC DNA]</scope>
</reference>
<feature type="repeat" description="ANK" evidence="4">
    <location>
        <begin position="36"/>
        <end position="68"/>
    </location>
</feature>
<accession>A0AAV2HRX4</accession>
<organism evidence="6 7">
    <name type="scientific">Lymnaea stagnalis</name>
    <name type="common">Great pond snail</name>
    <name type="synonym">Helix stagnalis</name>
    <dbReference type="NCBI Taxonomy" id="6523"/>
    <lineage>
        <taxon>Eukaryota</taxon>
        <taxon>Metazoa</taxon>
        <taxon>Spiralia</taxon>
        <taxon>Lophotrochozoa</taxon>
        <taxon>Mollusca</taxon>
        <taxon>Gastropoda</taxon>
        <taxon>Heterobranchia</taxon>
        <taxon>Euthyneura</taxon>
        <taxon>Panpulmonata</taxon>
        <taxon>Hygrophila</taxon>
        <taxon>Lymnaeoidea</taxon>
        <taxon>Lymnaeidae</taxon>
        <taxon>Lymnaea</taxon>
    </lineage>
</organism>
<feature type="domain" description="SOCS box" evidence="5">
    <location>
        <begin position="212"/>
        <end position="266"/>
    </location>
</feature>
<dbReference type="SUPFAM" id="SSF158235">
    <property type="entry name" value="SOCS box-like"/>
    <property type="match status" value="1"/>
</dbReference>
<dbReference type="Pfam" id="PF12796">
    <property type="entry name" value="Ank_2"/>
    <property type="match status" value="2"/>
</dbReference>